<name>A0ACB5TQP3_AMBMO</name>
<evidence type="ECO:0000313" key="2">
    <source>
        <dbReference type="Proteomes" id="UP001165064"/>
    </source>
</evidence>
<evidence type="ECO:0000313" key="1">
    <source>
        <dbReference type="EMBL" id="GME93307.1"/>
    </source>
</evidence>
<protein>
    <submittedName>
        <fullName evidence="1">Unnamed protein product</fullName>
    </submittedName>
</protein>
<organism evidence="1 2">
    <name type="scientific">Ambrosiozyma monospora</name>
    <name type="common">Yeast</name>
    <name type="synonym">Endomycopsis monosporus</name>
    <dbReference type="NCBI Taxonomy" id="43982"/>
    <lineage>
        <taxon>Eukaryota</taxon>
        <taxon>Fungi</taxon>
        <taxon>Dikarya</taxon>
        <taxon>Ascomycota</taxon>
        <taxon>Saccharomycotina</taxon>
        <taxon>Pichiomycetes</taxon>
        <taxon>Pichiales</taxon>
        <taxon>Pichiaceae</taxon>
        <taxon>Ambrosiozyma</taxon>
    </lineage>
</organism>
<dbReference type="EMBL" id="BSXS01008682">
    <property type="protein sequence ID" value="GME93307.1"/>
    <property type="molecule type" value="Genomic_DNA"/>
</dbReference>
<dbReference type="Proteomes" id="UP001165064">
    <property type="component" value="Unassembled WGS sequence"/>
</dbReference>
<reference evidence="1" key="1">
    <citation type="submission" date="2023-04" db="EMBL/GenBank/DDBJ databases">
        <title>Ambrosiozyma monospora NBRC 10751.</title>
        <authorList>
            <person name="Ichikawa N."/>
            <person name="Sato H."/>
            <person name="Tonouchi N."/>
        </authorList>
    </citation>
    <scope>NUCLEOTIDE SEQUENCE</scope>
    <source>
        <strain evidence="1">NBRC 10751</strain>
    </source>
</reference>
<accession>A0ACB5TQP3</accession>
<keyword evidence="2" id="KW-1185">Reference proteome</keyword>
<sequence length="273" mass="29148">MDDGLLDLTLLRRASKVAVRSSRSVNATSKSISRKTKNALLSSVPIEKSGSVSSSSDSDLNEFFHMADTIALIDPSSYTPGDKQNSNGIKDGNSSKEGAKNKADGKGGNDTDGSEQLNGWPTFKDMTDSESPACPDILIDIMVEIATLNSDLKLMLRAMNCREMASQLRKEKKHLNAVLLARERKNLSKQSLSSSNSSGFRSRSGSHSQAHSKPPVSSPPPLPDSAKSTTSTGSPKKNSSAISSNRSRSGSFAFPAFTETRTSKITITSTTNT</sequence>
<gene>
    <name evidence="1" type="ORF">Amon02_000929000</name>
</gene>
<proteinExistence type="predicted"/>
<comment type="caution">
    <text evidence="1">The sequence shown here is derived from an EMBL/GenBank/DDBJ whole genome shotgun (WGS) entry which is preliminary data.</text>
</comment>